<feature type="transmembrane region" description="Helical" evidence="2">
    <location>
        <begin position="6"/>
        <end position="29"/>
    </location>
</feature>
<keyword evidence="2" id="KW-0472">Membrane</keyword>
<evidence type="ECO:0000256" key="1">
    <source>
        <dbReference type="SAM" id="MobiDB-lite"/>
    </source>
</evidence>
<keyword evidence="4" id="KW-1185">Reference proteome</keyword>
<protein>
    <submittedName>
        <fullName evidence="3">Uncharacterized protein</fullName>
    </submittedName>
</protein>
<sequence length="135" mass="15490">MNRGSIIYLFVQFIVHLAYIQISSQALFVSCDDKTSIVHSHYSSARHGDEANRKSLKEELLKIVEKDNGKQNVETKAKVIDENDGLIVDKQNDWEEFKARQEAIRKSLEEPPLKKKKSEEKNGNQNDEAKEGFRG</sequence>
<dbReference type="EMBL" id="CM010722">
    <property type="protein sequence ID" value="RZC72764.1"/>
    <property type="molecule type" value="Genomic_DNA"/>
</dbReference>
<proteinExistence type="predicted"/>
<reference evidence="3 4" key="1">
    <citation type="journal article" date="2018" name="Science">
        <title>The opium poppy genome and morphinan production.</title>
        <authorList>
            <person name="Guo L."/>
            <person name="Winzer T."/>
            <person name="Yang X."/>
            <person name="Li Y."/>
            <person name="Ning Z."/>
            <person name="He Z."/>
            <person name="Teodor R."/>
            <person name="Lu Y."/>
            <person name="Bowser T.A."/>
            <person name="Graham I.A."/>
            <person name="Ye K."/>
        </authorList>
    </citation>
    <scope>NUCLEOTIDE SEQUENCE [LARGE SCALE GENOMIC DNA]</scope>
    <source>
        <strain evidence="4">cv. HN1</strain>
        <tissue evidence="3">Leaves</tissue>
    </source>
</reference>
<accession>A0A4Y7KHD5</accession>
<dbReference type="Proteomes" id="UP000316621">
    <property type="component" value="Chromosome 8"/>
</dbReference>
<evidence type="ECO:0000256" key="2">
    <source>
        <dbReference type="SAM" id="Phobius"/>
    </source>
</evidence>
<name>A0A4Y7KHD5_PAPSO</name>
<evidence type="ECO:0000313" key="4">
    <source>
        <dbReference type="Proteomes" id="UP000316621"/>
    </source>
</evidence>
<dbReference type="AlphaFoldDB" id="A0A4Y7KHD5"/>
<feature type="region of interest" description="Disordered" evidence="1">
    <location>
        <begin position="105"/>
        <end position="135"/>
    </location>
</feature>
<keyword evidence="2" id="KW-1133">Transmembrane helix</keyword>
<keyword evidence="2" id="KW-0812">Transmembrane</keyword>
<dbReference type="PROSITE" id="PS51257">
    <property type="entry name" value="PROKAR_LIPOPROTEIN"/>
    <property type="match status" value="1"/>
</dbReference>
<evidence type="ECO:0000313" key="3">
    <source>
        <dbReference type="EMBL" id="RZC72764.1"/>
    </source>
</evidence>
<gene>
    <name evidence="3" type="ORF">C5167_048244</name>
</gene>
<organism evidence="3 4">
    <name type="scientific">Papaver somniferum</name>
    <name type="common">Opium poppy</name>
    <dbReference type="NCBI Taxonomy" id="3469"/>
    <lineage>
        <taxon>Eukaryota</taxon>
        <taxon>Viridiplantae</taxon>
        <taxon>Streptophyta</taxon>
        <taxon>Embryophyta</taxon>
        <taxon>Tracheophyta</taxon>
        <taxon>Spermatophyta</taxon>
        <taxon>Magnoliopsida</taxon>
        <taxon>Ranunculales</taxon>
        <taxon>Papaveraceae</taxon>
        <taxon>Papaveroideae</taxon>
        <taxon>Papaver</taxon>
    </lineage>
</organism>
<dbReference type="Gramene" id="RZC72764">
    <property type="protein sequence ID" value="RZC72764"/>
    <property type="gene ID" value="C5167_048244"/>
</dbReference>